<evidence type="ECO:0000313" key="3">
    <source>
        <dbReference type="Proteomes" id="UP000694865"/>
    </source>
</evidence>
<keyword evidence="2" id="KW-0677">Repeat</keyword>
<dbReference type="SUPFAM" id="SSF52058">
    <property type="entry name" value="L domain-like"/>
    <property type="match status" value="1"/>
</dbReference>
<organism evidence="3 4">
    <name type="scientific">Saccoglossus kowalevskii</name>
    <name type="common">Acorn worm</name>
    <dbReference type="NCBI Taxonomy" id="10224"/>
    <lineage>
        <taxon>Eukaryota</taxon>
        <taxon>Metazoa</taxon>
        <taxon>Hemichordata</taxon>
        <taxon>Enteropneusta</taxon>
        <taxon>Harrimaniidae</taxon>
        <taxon>Saccoglossus</taxon>
    </lineage>
</organism>
<evidence type="ECO:0000256" key="1">
    <source>
        <dbReference type="ARBA" id="ARBA00022614"/>
    </source>
</evidence>
<name>A0ABM0M495_SACKO</name>
<evidence type="ECO:0000256" key="2">
    <source>
        <dbReference type="ARBA" id="ARBA00022737"/>
    </source>
</evidence>
<keyword evidence="1" id="KW-0433">Leucine-rich repeat</keyword>
<dbReference type="Gene3D" id="3.80.10.10">
    <property type="entry name" value="Ribonuclease Inhibitor"/>
    <property type="match status" value="1"/>
</dbReference>
<evidence type="ECO:0000313" key="4">
    <source>
        <dbReference type="RefSeq" id="XP_006814836.1"/>
    </source>
</evidence>
<gene>
    <name evidence="4" type="primary">LOC102809717</name>
</gene>
<dbReference type="Proteomes" id="UP000694865">
    <property type="component" value="Unplaced"/>
</dbReference>
<reference evidence="4" key="1">
    <citation type="submission" date="2025-08" db="UniProtKB">
        <authorList>
            <consortium name="RefSeq"/>
        </authorList>
    </citation>
    <scope>IDENTIFICATION</scope>
    <source>
        <tissue evidence="4">Testes</tissue>
    </source>
</reference>
<dbReference type="RefSeq" id="XP_006814836.1">
    <property type="nucleotide sequence ID" value="XM_006814773.1"/>
</dbReference>
<keyword evidence="3" id="KW-1185">Reference proteome</keyword>
<proteinExistence type="predicted"/>
<sequence length="145" mass="17066">MTSNTPRWVEEPGVGLCYYARNCGLSEFPSEVFDESRRNVVWIWLNRNNISEIPENISCLRHLRSLLLYDNNLRTIPDNIGNLSQLEVLFLHGNPLIDLPVSLRRLKNLRYFSCDVIDGILEEDVRIMNNKTEIRKLFDKVFKRK</sequence>
<accession>A0ABM0M495</accession>
<dbReference type="SMART" id="SM00369">
    <property type="entry name" value="LRR_TYP"/>
    <property type="match status" value="2"/>
</dbReference>
<feature type="non-terminal residue" evidence="4">
    <location>
        <position position="145"/>
    </location>
</feature>
<dbReference type="Pfam" id="PF00560">
    <property type="entry name" value="LRR_1"/>
    <property type="match status" value="1"/>
</dbReference>
<dbReference type="PANTHER" id="PTHR48051">
    <property type="match status" value="1"/>
</dbReference>
<dbReference type="PANTHER" id="PTHR48051:SF54">
    <property type="entry name" value="LEUCINE-RICH REPEAT-CONTAINING PROTEIN"/>
    <property type="match status" value="1"/>
</dbReference>
<dbReference type="InterPro" id="IPR003591">
    <property type="entry name" value="Leu-rich_rpt_typical-subtyp"/>
</dbReference>
<dbReference type="InterPro" id="IPR050216">
    <property type="entry name" value="LRR_domain-containing"/>
</dbReference>
<dbReference type="InterPro" id="IPR032675">
    <property type="entry name" value="LRR_dom_sf"/>
</dbReference>
<dbReference type="InterPro" id="IPR001611">
    <property type="entry name" value="Leu-rich_rpt"/>
</dbReference>
<protein>
    <submittedName>
        <fullName evidence="4">Glucose-repressible alcohol dehydrogenase transcriptional effector-like</fullName>
    </submittedName>
</protein>
<dbReference type="GeneID" id="102809717"/>